<evidence type="ECO:0000256" key="12">
    <source>
        <dbReference type="ARBA" id="ARBA00023012"/>
    </source>
</evidence>
<evidence type="ECO:0000256" key="5">
    <source>
        <dbReference type="ARBA" id="ARBA00022553"/>
    </source>
</evidence>
<dbReference type="GO" id="GO:0005886">
    <property type="term" value="C:plasma membrane"/>
    <property type="evidence" value="ECO:0007669"/>
    <property type="project" value="UniProtKB-SubCell"/>
</dbReference>
<dbReference type="GeneID" id="93643759"/>
<keyword evidence="9 14" id="KW-0418">Kinase</keyword>
<protein>
    <recommendedName>
        <fullName evidence="3">histidine kinase</fullName>
        <ecNumber evidence="3">2.7.13.3</ecNumber>
    </recommendedName>
</protein>
<dbReference type="PANTHER" id="PTHR45453:SF2">
    <property type="entry name" value="HISTIDINE KINASE"/>
    <property type="match status" value="1"/>
</dbReference>
<dbReference type="CDD" id="cd00082">
    <property type="entry name" value="HisKA"/>
    <property type="match status" value="1"/>
</dbReference>
<keyword evidence="8" id="KW-0547">Nucleotide-binding</keyword>
<evidence type="ECO:0000256" key="1">
    <source>
        <dbReference type="ARBA" id="ARBA00000085"/>
    </source>
</evidence>
<comment type="catalytic activity">
    <reaction evidence="1">
        <text>ATP + protein L-histidine = ADP + protein N-phospho-L-histidine.</text>
        <dbReference type="EC" id="2.7.13.3"/>
    </reaction>
</comment>
<dbReference type="InterPro" id="IPR003661">
    <property type="entry name" value="HisK_dim/P_dom"/>
</dbReference>
<dbReference type="KEGG" id="bmeg:BG04_243"/>
<reference evidence="14 15" key="1">
    <citation type="journal article" date="2015" name="Genome Announc.">
        <title>Complete genome sequences for 35 biothreat assay-relevant bacillus species.</title>
        <authorList>
            <person name="Johnson S.L."/>
            <person name="Daligault H.E."/>
            <person name="Davenport K.W."/>
            <person name="Jaissle J."/>
            <person name="Frey K.G."/>
            <person name="Ladner J.T."/>
            <person name="Broomall S.M."/>
            <person name="Bishop-Lilly K.A."/>
            <person name="Bruce D.C."/>
            <person name="Gibbons H.S."/>
            <person name="Coyne S.R."/>
            <person name="Lo C.C."/>
            <person name="Meincke L."/>
            <person name="Munk A.C."/>
            <person name="Koroleva G.I."/>
            <person name="Rosenzweig C.N."/>
            <person name="Palacios G.F."/>
            <person name="Redden C.L."/>
            <person name="Minogue T.D."/>
            <person name="Chain P.S."/>
        </authorList>
    </citation>
    <scope>NUCLEOTIDE SEQUENCE [LARGE SCALE GENOMIC DNA]</scope>
    <source>
        <strain evidence="15">ATCC 14581 / DSM 32 / JCM 2506 / NBRC 15308 / NCIMB 9376 / NCTC 10342 / NRRL B-14308 / VKM B-512</strain>
    </source>
</reference>
<evidence type="ECO:0000256" key="7">
    <source>
        <dbReference type="ARBA" id="ARBA00022692"/>
    </source>
</evidence>
<accession>A0A0B6AEI2</accession>
<keyword evidence="13" id="KW-0472">Membrane</keyword>
<dbReference type="GO" id="GO:0016036">
    <property type="term" value="P:cellular response to phosphate starvation"/>
    <property type="evidence" value="ECO:0007669"/>
    <property type="project" value="TreeGrafter"/>
</dbReference>
<keyword evidence="7" id="KW-0812">Transmembrane</keyword>
<sequence>MIKLFIRERLSWILFFFMMHLFMLFIAYIDSSIPVSSILYIVFISSIVFLIFCVFRYHKETKFYQGLKDEEDFFDSSTLSHPLRPFEKIVQRNLMQQLEQAKKDGVQTQLYVTQEKDELLAWIHEIKTPLTAMHLIIERLENREVKANLTFEWLRIHFLLDQQLHQKRIFFIQNDMYIEHLDLESLIFTEIKTLQAWCMQKNIGFDVDLQAERVLCDAKWLSFIMRQLLTNAVKYSEESDVMIRSYEHRGQVYIEVKDNGRGISPQDMPRIFEKGFTSTTQHEDGRATGMGLYLAQKAAHALSIHIGVQSALNEGTTFTLAFPKSNDFVDMKSM</sequence>
<dbReference type="HOGENOM" id="CLU_000445_13_1_9"/>
<dbReference type="SUPFAM" id="SSF55874">
    <property type="entry name" value="ATPase domain of HSP90 chaperone/DNA topoisomerase II/histidine kinase"/>
    <property type="match status" value="1"/>
</dbReference>
<dbReference type="InterPro" id="IPR036890">
    <property type="entry name" value="HATPase_C_sf"/>
</dbReference>
<proteinExistence type="predicted"/>
<dbReference type="InterPro" id="IPR005467">
    <property type="entry name" value="His_kinase_dom"/>
</dbReference>
<dbReference type="InterPro" id="IPR004358">
    <property type="entry name" value="Sig_transdc_His_kin-like_C"/>
</dbReference>
<keyword evidence="12" id="KW-0902">Two-component regulatory system</keyword>
<evidence type="ECO:0000256" key="8">
    <source>
        <dbReference type="ARBA" id="ARBA00022741"/>
    </source>
</evidence>
<dbReference type="Proteomes" id="UP000031829">
    <property type="component" value="Chromosome"/>
</dbReference>
<dbReference type="InterPro" id="IPR003594">
    <property type="entry name" value="HATPase_dom"/>
</dbReference>
<evidence type="ECO:0000256" key="3">
    <source>
        <dbReference type="ARBA" id="ARBA00012438"/>
    </source>
</evidence>
<evidence type="ECO:0000256" key="2">
    <source>
        <dbReference type="ARBA" id="ARBA00004651"/>
    </source>
</evidence>
<dbReference type="AlphaFoldDB" id="A0A0B6AEI2"/>
<dbReference type="Pfam" id="PF02518">
    <property type="entry name" value="HATPase_c"/>
    <property type="match status" value="1"/>
</dbReference>
<evidence type="ECO:0000256" key="9">
    <source>
        <dbReference type="ARBA" id="ARBA00022777"/>
    </source>
</evidence>
<dbReference type="PROSITE" id="PS50109">
    <property type="entry name" value="HIS_KIN"/>
    <property type="match status" value="1"/>
</dbReference>
<gene>
    <name evidence="14" type="ORF">BG04_243</name>
</gene>
<organism evidence="14 15">
    <name type="scientific">Priestia megaterium (strain ATCC 14581 / DSM 32 / CCUG 1817 / JCM 2506 / NBRC 15308 / NCIMB 9376 / NCTC 10342 / NRRL B-14308 / VKM B-512 / Ford 19)</name>
    <name type="common">Bacillus megaterium</name>
    <dbReference type="NCBI Taxonomy" id="1348623"/>
    <lineage>
        <taxon>Bacteria</taxon>
        <taxon>Bacillati</taxon>
        <taxon>Bacillota</taxon>
        <taxon>Bacilli</taxon>
        <taxon>Bacillales</taxon>
        <taxon>Bacillaceae</taxon>
        <taxon>Priestia</taxon>
    </lineage>
</organism>
<dbReference type="EMBL" id="CP009920">
    <property type="protein sequence ID" value="AJI23315.1"/>
    <property type="molecule type" value="Genomic_DNA"/>
</dbReference>
<keyword evidence="11" id="KW-1133">Transmembrane helix</keyword>
<dbReference type="PANTHER" id="PTHR45453">
    <property type="entry name" value="PHOSPHATE REGULON SENSOR PROTEIN PHOR"/>
    <property type="match status" value="1"/>
</dbReference>
<keyword evidence="4" id="KW-1003">Cell membrane</keyword>
<evidence type="ECO:0000256" key="11">
    <source>
        <dbReference type="ARBA" id="ARBA00022989"/>
    </source>
</evidence>
<evidence type="ECO:0000256" key="4">
    <source>
        <dbReference type="ARBA" id="ARBA00022475"/>
    </source>
</evidence>
<dbReference type="GO" id="GO:0000155">
    <property type="term" value="F:phosphorelay sensor kinase activity"/>
    <property type="evidence" value="ECO:0007669"/>
    <property type="project" value="InterPro"/>
</dbReference>
<evidence type="ECO:0000313" key="15">
    <source>
        <dbReference type="Proteomes" id="UP000031829"/>
    </source>
</evidence>
<dbReference type="EC" id="2.7.13.3" evidence="3"/>
<dbReference type="PRINTS" id="PR00344">
    <property type="entry name" value="BCTRLSENSOR"/>
</dbReference>
<evidence type="ECO:0000256" key="10">
    <source>
        <dbReference type="ARBA" id="ARBA00022840"/>
    </source>
</evidence>
<dbReference type="RefSeq" id="WP_034650366.1">
    <property type="nucleotide sequence ID" value="NZ_BCVB01000006.1"/>
</dbReference>
<dbReference type="InterPro" id="IPR050351">
    <property type="entry name" value="BphY/WalK/GraS-like"/>
</dbReference>
<dbReference type="GO" id="GO:0005524">
    <property type="term" value="F:ATP binding"/>
    <property type="evidence" value="ECO:0007669"/>
    <property type="project" value="UniProtKB-KW"/>
</dbReference>
<dbReference type="Gene3D" id="3.30.565.10">
    <property type="entry name" value="Histidine kinase-like ATPase, C-terminal domain"/>
    <property type="match status" value="1"/>
</dbReference>
<keyword evidence="6" id="KW-0808">Transferase</keyword>
<comment type="subcellular location">
    <subcellularLocation>
        <location evidence="2">Cell membrane</location>
        <topology evidence="2">Multi-pass membrane protein</topology>
    </subcellularLocation>
</comment>
<keyword evidence="5" id="KW-0597">Phosphoprotein</keyword>
<evidence type="ECO:0000313" key="14">
    <source>
        <dbReference type="EMBL" id="AJI23315.1"/>
    </source>
</evidence>
<keyword evidence="10" id="KW-0067">ATP-binding</keyword>
<dbReference type="SMART" id="SM00387">
    <property type="entry name" value="HATPase_c"/>
    <property type="match status" value="1"/>
</dbReference>
<dbReference type="GO" id="GO:0004721">
    <property type="term" value="F:phosphoprotein phosphatase activity"/>
    <property type="evidence" value="ECO:0007669"/>
    <property type="project" value="TreeGrafter"/>
</dbReference>
<evidence type="ECO:0000256" key="13">
    <source>
        <dbReference type="ARBA" id="ARBA00023136"/>
    </source>
</evidence>
<name>A0A0B6AEI2_PRIM2</name>
<evidence type="ECO:0000256" key="6">
    <source>
        <dbReference type="ARBA" id="ARBA00022679"/>
    </source>
</evidence>